<evidence type="ECO:0000256" key="2">
    <source>
        <dbReference type="ARBA" id="ARBA00022723"/>
    </source>
</evidence>
<protein>
    <recommendedName>
        <fullName evidence="3">DDE Tnp4 domain-containing protein</fullName>
    </recommendedName>
</protein>
<dbReference type="OrthoDB" id="122223at2759"/>
<evidence type="ECO:0000313" key="4">
    <source>
        <dbReference type="EMBL" id="KAG6951549.1"/>
    </source>
</evidence>
<dbReference type="Proteomes" id="UP000688947">
    <property type="component" value="Unassembled WGS sequence"/>
</dbReference>
<sequence length="225" mass="26188">MPRPSACQVALRELRVVLDLRAEAAALRHFYDDEDLSEDGLDVLHAASYGRVLGSRYFDRPSSYRRRSDCWKNLLYETTLLNKDEFLEHFRLERVAFFRLVDLVRYHWALVSAKKPAGGVMDPTHAYFNSQLATARIKSELCIGLRKTRFQYLNGIRLKLAKRRHLRRIIRYVTFACILHNSLITEPSVGKPRVGIEYERMSTGAIIRYWMEHVETRAPVKVGCT</sequence>
<evidence type="ECO:0000313" key="5">
    <source>
        <dbReference type="Proteomes" id="UP000688947"/>
    </source>
</evidence>
<evidence type="ECO:0000256" key="1">
    <source>
        <dbReference type="ARBA" id="ARBA00001968"/>
    </source>
</evidence>
<dbReference type="VEuPathDB" id="FungiDB:PC110_g18491"/>
<dbReference type="Pfam" id="PF13359">
    <property type="entry name" value="DDE_Tnp_4"/>
    <property type="match status" value="1"/>
</dbReference>
<accession>A0A8T1U1M2</accession>
<dbReference type="GO" id="GO:0046872">
    <property type="term" value="F:metal ion binding"/>
    <property type="evidence" value="ECO:0007669"/>
    <property type="project" value="UniProtKB-KW"/>
</dbReference>
<comment type="caution">
    <text evidence="4">The sequence shown here is derived from an EMBL/GenBank/DDBJ whole genome shotgun (WGS) entry which is preliminary data.</text>
</comment>
<organism evidence="4 5">
    <name type="scientific">Phytophthora cactorum</name>
    <dbReference type="NCBI Taxonomy" id="29920"/>
    <lineage>
        <taxon>Eukaryota</taxon>
        <taxon>Sar</taxon>
        <taxon>Stramenopiles</taxon>
        <taxon>Oomycota</taxon>
        <taxon>Peronosporomycetes</taxon>
        <taxon>Peronosporales</taxon>
        <taxon>Peronosporaceae</taxon>
        <taxon>Phytophthora</taxon>
    </lineage>
</organism>
<comment type="cofactor">
    <cofactor evidence="1">
        <name>a divalent metal cation</name>
        <dbReference type="ChEBI" id="CHEBI:60240"/>
    </cofactor>
</comment>
<feature type="domain" description="DDE Tnp4" evidence="3">
    <location>
        <begin position="108"/>
        <end position="181"/>
    </location>
</feature>
<dbReference type="InterPro" id="IPR027806">
    <property type="entry name" value="HARBI1_dom"/>
</dbReference>
<reference evidence="4" key="1">
    <citation type="submission" date="2021-01" db="EMBL/GenBank/DDBJ databases">
        <title>Phytophthora aleatoria, a newly-described species from Pinus radiata is distinct from Phytophthora cactorum isolates based on comparative genomics.</title>
        <authorList>
            <person name="Mcdougal R."/>
            <person name="Panda P."/>
            <person name="Williams N."/>
            <person name="Studholme D.J."/>
        </authorList>
    </citation>
    <scope>NUCLEOTIDE SEQUENCE</scope>
    <source>
        <strain evidence="4">NZFS 3830</strain>
    </source>
</reference>
<dbReference type="AlphaFoldDB" id="A0A8T1U1M2"/>
<proteinExistence type="predicted"/>
<keyword evidence="2" id="KW-0479">Metal-binding</keyword>
<gene>
    <name evidence="4" type="ORF">JG687_00013539</name>
</gene>
<name>A0A8T1U1M2_9STRA</name>
<evidence type="ECO:0000259" key="3">
    <source>
        <dbReference type="Pfam" id="PF13359"/>
    </source>
</evidence>
<dbReference type="EMBL" id="JAENGZ010001002">
    <property type="protein sequence ID" value="KAG6951549.1"/>
    <property type="molecule type" value="Genomic_DNA"/>
</dbReference>